<comment type="caution">
    <text evidence="1">The sequence shown here is derived from an EMBL/GenBank/DDBJ whole genome shotgun (WGS) entry which is preliminary data.</text>
</comment>
<reference evidence="2" key="1">
    <citation type="journal article" date="2019" name="Int. J. Syst. Evol. Microbiol.">
        <title>The Global Catalogue of Microorganisms (GCM) 10K type strain sequencing project: providing services to taxonomists for standard genome sequencing and annotation.</title>
        <authorList>
            <consortium name="The Broad Institute Genomics Platform"/>
            <consortium name="The Broad Institute Genome Sequencing Center for Infectious Disease"/>
            <person name="Wu L."/>
            <person name="Ma J."/>
        </authorList>
    </citation>
    <scope>NUCLEOTIDE SEQUENCE [LARGE SCALE GENOMIC DNA]</scope>
    <source>
        <strain evidence="2">CCUG 56029</strain>
    </source>
</reference>
<dbReference type="InterPro" id="IPR008257">
    <property type="entry name" value="Pept_M19"/>
</dbReference>
<dbReference type="Pfam" id="PF01244">
    <property type="entry name" value="Peptidase_M19"/>
    <property type="match status" value="1"/>
</dbReference>
<organism evidence="1 2">
    <name type="scientific">Deinococcus navajonensis</name>
    <dbReference type="NCBI Taxonomy" id="309884"/>
    <lineage>
        <taxon>Bacteria</taxon>
        <taxon>Thermotogati</taxon>
        <taxon>Deinococcota</taxon>
        <taxon>Deinococci</taxon>
        <taxon>Deinococcales</taxon>
        <taxon>Deinococcaceae</taxon>
        <taxon>Deinococcus</taxon>
    </lineage>
</organism>
<name>A0ABV8XMI5_9DEIO</name>
<dbReference type="EMBL" id="JBHSEH010000005">
    <property type="protein sequence ID" value="MFC4425495.1"/>
    <property type="molecule type" value="Genomic_DNA"/>
</dbReference>
<sequence length="328" mass="34763">MLLIDGHLDLAMNALDGRDLVGSLEALRRADPVTGQTATVSFPELKAAGVRVCLGTLFAMPRTAESPGGYVDHAGARQQALDQLDQYRRWEDGGHLRLLSSAGAVREHLDGTSDALGVVLLMEGADPIRDEADLPFWVEAGVRIIGPAWGATRYAGGTGAPGPLTEAGRALVEGMRALNVTLDASHLDDAAFWDAAEIGPRMVATHANARALVPGNRHLSDEMARAVAQTDGVVGLVLLSAFLQAGWRPGHPRTPLETVAAHAAHYANLIGWDRVALGTDLDGGFGQEKCPAGIESYRDVPRLLETLPAHARAGVAGGNWARWLETHL</sequence>
<evidence type="ECO:0000313" key="1">
    <source>
        <dbReference type="EMBL" id="MFC4425495.1"/>
    </source>
</evidence>
<dbReference type="RefSeq" id="WP_380036942.1">
    <property type="nucleotide sequence ID" value="NZ_JBHSEH010000005.1"/>
</dbReference>
<dbReference type="PROSITE" id="PS51365">
    <property type="entry name" value="RENAL_DIPEPTIDASE_2"/>
    <property type="match status" value="1"/>
</dbReference>
<dbReference type="PANTHER" id="PTHR10443">
    <property type="entry name" value="MICROSOMAL DIPEPTIDASE"/>
    <property type="match status" value="1"/>
</dbReference>
<gene>
    <name evidence="1" type="ORF">ACFOZ9_04665</name>
</gene>
<dbReference type="PANTHER" id="PTHR10443:SF12">
    <property type="entry name" value="DIPEPTIDASE"/>
    <property type="match status" value="1"/>
</dbReference>
<proteinExistence type="predicted"/>
<dbReference type="SUPFAM" id="SSF51556">
    <property type="entry name" value="Metallo-dependent hydrolases"/>
    <property type="match status" value="1"/>
</dbReference>
<dbReference type="Gene3D" id="3.20.20.140">
    <property type="entry name" value="Metal-dependent hydrolases"/>
    <property type="match status" value="1"/>
</dbReference>
<evidence type="ECO:0000313" key="2">
    <source>
        <dbReference type="Proteomes" id="UP001595998"/>
    </source>
</evidence>
<accession>A0ABV8XMI5</accession>
<dbReference type="InterPro" id="IPR032466">
    <property type="entry name" value="Metal_Hydrolase"/>
</dbReference>
<dbReference type="Proteomes" id="UP001595998">
    <property type="component" value="Unassembled WGS sequence"/>
</dbReference>
<protein>
    <submittedName>
        <fullName evidence="1">Dipeptidase</fullName>
    </submittedName>
</protein>
<keyword evidence="2" id="KW-1185">Reference proteome</keyword>